<dbReference type="RefSeq" id="WP_084069670.1">
    <property type="nucleotide sequence ID" value="NZ_FWXY01000012.1"/>
</dbReference>
<evidence type="ECO:0000259" key="8">
    <source>
        <dbReference type="Pfam" id="PF01545"/>
    </source>
</evidence>
<feature type="transmembrane region" description="Helical" evidence="7">
    <location>
        <begin position="52"/>
        <end position="74"/>
    </location>
</feature>
<feature type="transmembrane region" description="Helical" evidence="7">
    <location>
        <begin position="95"/>
        <end position="116"/>
    </location>
</feature>
<feature type="domain" description="Cation efflux protein transmembrane" evidence="8">
    <location>
        <begin position="29"/>
        <end position="225"/>
    </location>
</feature>
<evidence type="ECO:0000256" key="2">
    <source>
        <dbReference type="ARBA" id="ARBA00008114"/>
    </source>
</evidence>
<reference evidence="10 11" key="1">
    <citation type="submission" date="2017-04" db="EMBL/GenBank/DDBJ databases">
        <authorList>
            <person name="Afonso C.L."/>
            <person name="Miller P.J."/>
            <person name="Scott M.A."/>
            <person name="Spackman E."/>
            <person name="Goraichik I."/>
            <person name="Dimitrov K.M."/>
            <person name="Suarez D.L."/>
            <person name="Swayne D.E."/>
        </authorList>
    </citation>
    <scope>NUCLEOTIDE SEQUENCE [LARGE SCALE GENOMIC DNA]</scope>
    <source>
        <strain evidence="10 11">DSM 3385</strain>
    </source>
</reference>
<dbReference type="EMBL" id="FWXY01000012">
    <property type="protein sequence ID" value="SMC84603.1"/>
    <property type="molecule type" value="Genomic_DNA"/>
</dbReference>
<dbReference type="SUPFAM" id="SSF160240">
    <property type="entry name" value="Cation efflux protein cytoplasmic domain-like"/>
    <property type="match status" value="1"/>
</dbReference>
<dbReference type="PANTHER" id="PTHR43840:SF15">
    <property type="entry name" value="MITOCHONDRIAL METAL TRANSPORTER 1-RELATED"/>
    <property type="match status" value="1"/>
</dbReference>
<dbReference type="NCBIfam" id="TIGR01297">
    <property type="entry name" value="CDF"/>
    <property type="match status" value="1"/>
</dbReference>
<keyword evidence="11" id="KW-1185">Reference proteome</keyword>
<dbReference type="InterPro" id="IPR002524">
    <property type="entry name" value="Cation_efflux"/>
</dbReference>
<dbReference type="FunFam" id="1.20.1510.10:FF:000006">
    <property type="entry name" value="Divalent cation efflux transporter"/>
    <property type="match status" value="1"/>
</dbReference>
<comment type="similarity">
    <text evidence="2">Belongs to the cation diffusion facilitator (CDF) transporter (TC 2.A.4) family.</text>
</comment>
<evidence type="ECO:0000256" key="4">
    <source>
        <dbReference type="ARBA" id="ARBA00022692"/>
    </source>
</evidence>
<gene>
    <name evidence="10" type="ORF">SAMN02746065_11257</name>
</gene>
<evidence type="ECO:0000256" key="5">
    <source>
        <dbReference type="ARBA" id="ARBA00022989"/>
    </source>
</evidence>
<dbReference type="Pfam" id="PF01545">
    <property type="entry name" value="Cation_efflux"/>
    <property type="match status" value="1"/>
</dbReference>
<dbReference type="AlphaFoldDB" id="A0A1W2CHC3"/>
<sequence>MPTYQTKEHNINKEQKKTRQKKAMLTVNVGLVANTLLALLKTTIGIMAHSPALLADGINSTSDVAYGIAVNIFMRLSGKPADNEHPYGHEQLESIAAVVVGAFVITTAIAIFWNSINTIYELFTAQTVSQGASVQALWVALFTVGLKLILTAWTRNIGKQTQNSAVIALAADHRNDVFASVAATLGIFFGRMGYAWIDPLAGAVVSLIILHTGVEILKDAAGELMDTVPGQALGQEIQTLITQINGVEQVEEIKTHWFGPYLVANITIGVNATLTVAQGDHIATQVEKILINGVDPMRRVYVHYHPTREFTPLKQSKFQC</sequence>
<dbReference type="STRING" id="1121400.SAMN02746065_11257"/>
<dbReference type="Gene3D" id="3.30.70.1350">
    <property type="entry name" value="Cation efflux protein, cytoplasmic domain"/>
    <property type="match status" value="1"/>
</dbReference>
<keyword evidence="5 7" id="KW-1133">Transmembrane helix</keyword>
<dbReference type="PANTHER" id="PTHR43840">
    <property type="entry name" value="MITOCHONDRIAL METAL TRANSPORTER 1-RELATED"/>
    <property type="match status" value="1"/>
</dbReference>
<dbReference type="GO" id="GO:0008324">
    <property type="term" value="F:monoatomic cation transmembrane transporter activity"/>
    <property type="evidence" value="ECO:0007669"/>
    <property type="project" value="InterPro"/>
</dbReference>
<dbReference type="Proteomes" id="UP000192418">
    <property type="component" value="Unassembled WGS sequence"/>
</dbReference>
<accession>A0A1W2CHC3</accession>
<evidence type="ECO:0000256" key="3">
    <source>
        <dbReference type="ARBA" id="ARBA00022448"/>
    </source>
</evidence>
<feature type="domain" description="Cation efflux protein cytoplasmic" evidence="9">
    <location>
        <begin position="235"/>
        <end position="306"/>
    </location>
</feature>
<dbReference type="InterPro" id="IPR027469">
    <property type="entry name" value="Cation_efflux_TMD_sf"/>
</dbReference>
<keyword evidence="6 7" id="KW-0472">Membrane</keyword>
<dbReference type="InterPro" id="IPR027470">
    <property type="entry name" value="Cation_efflux_CTD"/>
</dbReference>
<evidence type="ECO:0000313" key="10">
    <source>
        <dbReference type="EMBL" id="SMC84603.1"/>
    </source>
</evidence>
<evidence type="ECO:0000256" key="1">
    <source>
        <dbReference type="ARBA" id="ARBA00004141"/>
    </source>
</evidence>
<evidence type="ECO:0000256" key="7">
    <source>
        <dbReference type="SAM" id="Phobius"/>
    </source>
</evidence>
<evidence type="ECO:0000256" key="6">
    <source>
        <dbReference type="ARBA" id="ARBA00023136"/>
    </source>
</evidence>
<dbReference type="Gene3D" id="1.20.1510.10">
    <property type="entry name" value="Cation efflux protein transmembrane domain"/>
    <property type="match status" value="1"/>
</dbReference>
<comment type="subcellular location">
    <subcellularLocation>
        <location evidence="1">Membrane</location>
        <topology evidence="1">Multi-pass membrane protein</topology>
    </subcellularLocation>
</comment>
<feature type="transmembrane region" description="Helical" evidence="7">
    <location>
        <begin position="23"/>
        <end position="40"/>
    </location>
</feature>
<dbReference type="Pfam" id="PF16916">
    <property type="entry name" value="ZT_dimer"/>
    <property type="match status" value="1"/>
</dbReference>
<keyword evidence="3" id="KW-0813">Transport</keyword>
<organism evidence="10 11">
    <name type="scientific">Desulfocicer vacuolatum DSM 3385</name>
    <dbReference type="NCBI Taxonomy" id="1121400"/>
    <lineage>
        <taxon>Bacteria</taxon>
        <taxon>Pseudomonadati</taxon>
        <taxon>Thermodesulfobacteriota</taxon>
        <taxon>Desulfobacteria</taxon>
        <taxon>Desulfobacterales</taxon>
        <taxon>Desulfobacteraceae</taxon>
        <taxon>Desulfocicer</taxon>
    </lineage>
</organism>
<protein>
    <submittedName>
        <fullName evidence="10">Cation diffusion facilitator family transporter</fullName>
    </submittedName>
</protein>
<dbReference type="InterPro" id="IPR036837">
    <property type="entry name" value="Cation_efflux_CTD_sf"/>
</dbReference>
<evidence type="ECO:0000259" key="9">
    <source>
        <dbReference type="Pfam" id="PF16916"/>
    </source>
</evidence>
<proteinExistence type="inferred from homology"/>
<dbReference type="OrthoDB" id="9806522at2"/>
<keyword evidence="4 7" id="KW-0812">Transmembrane</keyword>
<dbReference type="SUPFAM" id="SSF161111">
    <property type="entry name" value="Cation efflux protein transmembrane domain-like"/>
    <property type="match status" value="1"/>
</dbReference>
<dbReference type="InterPro" id="IPR058533">
    <property type="entry name" value="Cation_efflux_TM"/>
</dbReference>
<name>A0A1W2CHC3_9BACT</name>
<feature type="transmembrane region" description="Helical" evidence="7">
    <location>
        <begin position="136"/>
        <end position="154"/>
    </location>
</feature>
<dbReference type="InterPro" id="IPR050291">
    <property type="entry name" value="CDF_Transporter"/>
</dbReference>
<dbReference type="GO" id="GO:0016020">
    <property type="term" value="C:membrane"/>
    <property type="evidence" value="ECO:0007669"/>
    <property type="project" value="UniProtKB-SubCell"/>
</dbReference>
<evidence type="ECO:0000313" key="11">
    <source>
        <dbReference type="Proteomes" id="UP000192418"/>
    </source>
</evidence>